<reference evidence="1 2" key="1">
    <citation type="submission" date="2010-02" db="EMBL/GenBank/DDBJ databases">
        <authorList>
            <person name="Weinstock G."/>
            <person name="Sodergren E."/>
            <person name="Clifton S."/>
            <person name="Fulton L."/>
            <person name="Fulton B."/>
            <person name="Courtney L."/>
            <person name="Fronick C."/>
            <person name="Harrison M."/>
            <person name="Strong C."/>
            <person name="Farmer C."/>
            <person name="Delahaunty K."/>
            <person name="Markovic C."/>
            <person name="Hall O."/>
            <person name="Minx P."/>
            <person name="Tomlinson C."/>
            <person name="Mitreva M."/>
            <person name="Nelson J."/>
            <person name="Hou S."/>
            <person name="Wollam A."/>
            <person name="Pepin K.H."/>
            <person name="Johnson M."/>
            <person name="Bhonagiri V."/>
            <person name="Zhang X."/>
            <person name="Suruliraj S."/>
            <person name="Warren W."/>
            <person name="Chinwalla A."/>
            <person name="Mardis E.R."/>
            <person name="Wilson R.K."/>
        </authorList>
    </citation>
    <scope>NUCLEOTIDE SEQUENCE [LARGE SCALE GENOMIC DNA]</scope>
    <source>
        <strain evidence="1 2">DSM 2876</strain>
    </source>
</reference>
<keyword evidence="2" id="KW-1185">Reference proteome</keyword>
<proteinExistence type="predicted"/>
<dbReference type="EMBL" id="ABWN01000019">
    <property type="protein sequence ID" value="EFF69389.1"/>
    <property type="molecule type" value="Genomic_DNA"/>
</dbReference>
<dbReference type="AlphaFoldDB" id="D4RXM7"/>
<name>D4RXM7_9FIRM</name>
<gene>
    <name evidence="1" type="ORF">BUTYVIB_00578</name>
</gene>
<dbReference type="eggNOG" id="ENOG502ZSVP">
    <property type="taxonomic scope" value="Bacteria"/>
</dbReference>
<evidence type="ECO:0000313" key="2">
    <source>
        <dbReference type="Proteomes" id="UP000006238"/>
    </source>
</evidence>
<accession>D4RXM7</accession>
<evidence type="ECO:0000313" key="1">
    <source>
        <dbReference type="EMBL" id="EFF69389.1"/>
    </source>
</evidence>
<organism evidence="1 2">
    <name type="scientific">Eshraghiella crossota DSM 2876</name>
    <dbReference type="NCBI Taxonomy" id="511680"/>
    <lineage>
        <taxon>Bacteria</taxon>
        <taxon>Bacillati</taxon>
        <taxon>Bacillota</taxon>
        <taxon>Clostridia</taxon>
        <taxon>Lachnospirales</taxon>
        <taxon>Lachnospiraceae</taxon>
        <taxon>Eshraghiella</taxon>
    </lineage>
</organism>
<sequence>MTDLDLKNSEYIHNIIPFSLYRKFLKSSEMVYNELEIKNDMTKERMCWIRHDVVYEVFFVVNF</sequence>
<dbReference type="Proteomes" id="UP000006238">
    <property type="component" value="Unassembled WGS sequence"/>
</dbReference>
<comment type="caution">
    <text evidence="1">The sequence shown here is derived from an EMBL/GenBank/DDBJ whole genome shotgun (WGS) entry which is preliminary data.</text>
</comment>
<dbReference type="HOGENOM" id="CLU_2877268_0_0_9"/>
<protein>
    <submittedName>
        <fullName evidence="1">Uncharacterized protein</fullName>
    </submittedName>
</protein>